<dbReference type="InterPro" id="IPR000524">
    <property type="entry name" value="Tscrpt_reg_HTH_GntR"/>
</dbReference>
<dbReference type="Pfam" id="PF00392">
    <property type="entry name" value="GntR"/>
    <property type="match status" value="1"/>
</dbReference>
<dbReference type="Pfam" id="PF00155">
    <property type="entry name" value="Aminotran_1_2"/>
    <property type="match status" value="1"/>
</dbReference>
<evidence type="ECO:0000256" key="2">
    <source>
        <dbReference type="ARBA" id="ARBA00022898"/>
    </source>
</evidence>
<dbReference type="InterPro" id="IPR004839">
    <property type="entry name" value="Aminotransferase_I/II_large"/>
</dbReference>
<dbReference type="PROSITE" id="PS50949">
    <property type="entry name" value="HTH_GNTR"/>
    <property type="match status" value="1"/>
</dbReference>
<evidence type="ECO:0000256" key="3">
    <source>
        <dbReference type="ARBA" id="ARBA00023015"/>
    </source>
</evidence>
<dbReference type="InterPro" id="IPR036390">
    <property type="entry name" value="WH_DNA-bd_sf"/>
</dbReference>
<dbReference type="CDD" id="cd00609">
    <property type="entry name" value="AAT_like"/>
    <property type="match status" value="1"/>
</dbReference>
<dbReference type="InterPro" id="IPR015421">
    <property type="entry name" value="PyrdxlP-dep_Trfase_major"/>
</dbReference>
<evidence type="ECO:0000256" key="5">
    <source>
        <dbReference type="ARBA" id="ARBA00023163"/>
    </source>
</evidence>
<dbReference type="GO" id="GO:0003700">
    <property type="term" value="F:DNA-binding transcription factor activity"/>
    <property type="evidence" value="ECO:0007669"/>
    <property type="project" value="InterPro"/>
</dbReference>
<keyword evidence="5" id="KW-0804">Transcription</keyword>
<dbReference type="Gene3D" id="1.10.10.10">
    <property type="entry name" value="Winged helix-like DNA-binding domain superfamily/Winged helix DNA-binding domain"/>
    <property type="match status" value="1"/>
</dbReference>
<dbReference type="InterPro" id="IPR015424">
    <property type="entry name" value="PyrdxlP-dep_Trfase"/>
</dbReference>
<dbReference type="SUPFAM" id="SSF46785">
    <property type="entry name" value="Winged helix' DNA-binding domain"/>
    <property type="match status" value="1"/>
</dbReference>
<evidence type="ECO:0000313" key="7">
    <source>
        <dbReference type="EMBL" id="TXS91065.1"/>
    </source>
</evidence>
<proteinExistence type="inferred from homology"/>
<comment type="similarity">
    <text evidence="1">In the C-terminal section; belongs to the class-I pyridoxal-phosphate-dependent aminotransferase family.</text>
</comment>
<dbReference type="GO" id="GO:0003677">
    <property type="term" value="F:DNA binding"/>
    <property type="evidence" value="ECO:0007669"/>
    <property type="project" value="UniProtKB-KW"/>
</dbReference>
<dbReference type="AlphaFoldDB" id="A0A5C8ZRR0"/>
<evidence type="ECO:0000259" key="6">
    <source>
        <dbReference type="PROSITE" id="PS50949"/>
    </source>
</evidence>
<keyword evidence="7" id="KW-0808">Transferase</keyword>
<evidence type="ECO:0000256" key="1">
    <source>
        <dbReference type="ARBA" id="ARBA00005384"/>
    </source>
</evidence>
<protein>
    <submittedName>
        <fullName evidence="7">PLP-dependent aminotransferase family protein</fullName>
    </submittedName>
</protein>
<dbReference type="RefSeq" id="WP_148064721.1">
    <property type="nucleotide sequence ID" value="NZ_VRYZ01000005.1"/>
</dbReference>
<dbReference type="SUPFAM" id="SSF53383">
    <property type="entry name" value="PLP-dependent transferases"/>
    <property type="match status" value="1"/>
</dbReference>
<keyword evidence="2" id="KW-0663">Pyridoxal phosphate</keyword>
<keyword evidence="4" id="KW-0238">DNA-binding</keyword>
<keyword evidence="7" id="KW-0032">Aminotransferase</keyword>
<evidence type="ECO:0000256" key="4">
    <source>
        <dbReference type="ARBA" id="ARBA00023125"/>
    </source>
</evidence>
<name>A0A5C8ZRR0_9GAMM</name>
<reference evidence="7 8" key="1">
    <citation type="submission" date="2019-08" db="EMBL/GenBank/DDBJ databases">
        <title>Parahaliea maris sp. nov., isolated from the surface seawater.</title>
        <authorList>
            <person name="Liu Y."/>
        </authorList>
    </citation>
    <scope>NUCLEOTIDE SEQUENCE [LARGE SCALE GENOMIC DNA]</scope>
    <source>
        <strain evidence="7 8">S2-26</strain>
    </source>
</reference>
<dbReference type="Proteomes" id="UP000321933">
    <property type="component" value="Unassembled WGS sequence"/>
</dbReference>
<sequence>MLESYIHIEFDSDRTLQDQVREHLVDLILSGKLPASEPLPSSRRMASMLGVSRNTIVLIYEHLVDTGYLVSRPRRGYFVAPTYADPEYLPGNCDAGDVEAVDWQQRFCIRPGSDRNIVKPNNWASFEYPFIYGQVQHEYFPIEQWRDCARKTLHERWSRHWIDDRVDTDDPMLIEQLRTRLLPRRGIYAEASEILVTIGTQNSLYLLANLLCQPGVRVGLEDPGFRDARNIFATFGADLHLQGVDEQGIVVDEQLETCDYLYLTPSHQVPTGAVLSADRRKALLHMAQLRDMILIEDDYDAEINMQDNPTPALKAMDRGNRVVYIGSMSKSISPGLRIGFMVADEELINEARSLRRLMYRHPPANNQRQLALFLSQGYYDAYLRKIRELYRSKLDRMVQGVEQYLPGMLGGSVSSGATSLWLQAPPGVDSEALAWRAAKKSVLVEPGGIHFAGDNPPANYFRMGFSAIPAHKITPGIQTLAQCFDR</sequence>
<dbReference type="GO" id="GO:0008483">
    <property type="term" value="F:transaminase activity"/>
    <property type="evidence" value="ECO:0007669"/>
    <property type="project" value="UniProtKB-KW"/>
</dbReference>
<dbReference type="InterPro" id="IPR051446">
    <property type="entry name" value="HTH_trans_reg/aminotransferase"/>
</dbReference>
<gene>
    <name evidence="7" type="ORF">FVW59_12715</name>
</gene>
<dbReference type="InterPro" id="IPR036388">
    <property type="entry name" value="WH-like_DNA-bd_sf"/>
</dbReference>
<dbReference type="SMART" id="SM00345">
    <property type="entry name" value="HTH_GNTR"/>
    <property type="match status" value="1"/>
</dbReference>
<dbReference type="GO" id="GO:0030170">
    <property type="term" value="F:pyridoxal phosphate binding"/>
    <property type="evidence" value="ECO:0007669"/>
    <property type="project" value="InterPro"/>
</dbReference>
<dbReference type="Gene3D" id="3.40.640.10">
    <property type="entry name" value="Type I PLP-dependent aspartate aminotransferase-like (Major domain)"/>
    <property type="match status" value="1"/>
</dbReference>
<dbReference type="OrthoDB" id="9808770at2"/>
<comment type="caution">
    <text evidence="7">The sequence shown here is derived from an EMBL/GenBank/DDBJ whole genome shotgun (WGS) entry which is preliminary data.</text>
</comment>
<keyword evidence="8" id="KW-1185">Reference proteome</keyword>
<evidence type="ECO:0000313" key="8">
    <source>
        <dbReference type="Proteomes" id="UP000321933"/>
    </source>
</evidence>
<keyword evidence="3" id="KW-0805">Transcription regulation</keyword>
<dbReference type="PANTHER" id="PTHR46577">
    <property type="entry name" value="HTH-TYPE TRANSCRIPTIONAL REGULATORY PROTEIN GABR"/>
    <property type="match status" value="1"/>
</dbReference>
<dbReference type="EMBL" id="VRYZ01000005">
    <property type="protein sequence ID" value="TXS91065.1"/>
    <property type="molecule type" value="Genomic_DNA"/>
</dbReference>
<dbReference type="PANTHER" id="PTHR46577:SF1">
    <property type="entry name" value="HTH-TYPE TRANSCRIPTIONAL REGULATORY PROTEIN GABR"/>
    <property type="match status" value="1"/>
</dbReference>
<feature type="domain" description="HTH gntR-type" evidence="6">
    <location>
        <begin position="14"/>
        <end position="82"/>
    </location>
</feature>
<dbReference type="CDD" id="cd07377">
    <property type="entry name" value="WHTH_GntR"/>
    <property type="match status" value="1"/>
</dbReference>
<accession>A0A5C8ZRR0</accession>
<organism evidence="7 8">
    <name type="scientific">Parahaliea aestuarii</name>
    <dbReference type="NCBI Taxonomy" id="1852021"/>
    <lineage>
        <taxon>Bacteria</taxon>
        <taxon>Pseudomonadati</taxon>
        <taxon>Pseudomonadota</taxon>
        <taxon>Gammaproteobacteria</taxon>
        <taxon>Cellvibrionales</taxon>
        <taxon>Halieaceae</taxon>
        <taxon>Parahaliea</taxon>
    </lineage>
</organism>